<evidence type="ECO:0000313" key="6">
    <source>
        <dbReference type="Proteomes" id="UP000503447"/>
    </source>
</evidence>
<dbReference type="InterPro" id="IPR051011">
    <property type="entry name" value="Metal_resp_trans_reg"/>
</dbReference>
<dbReference type="GO" id="GO:0003700">
    <property type="term" value="F:DNA-binding transcription factor activity"/>
    <property type="evidence" value="ECO:0007669"/>
    <property type="project" value="InterPro"/>
</dbReference>
<proteinExistence type="predicted"/>
<dbReference type="InterPro" id="IPR011991">
    <property type="entry name" value="ArsR-like_HTH"/>
</dbReference>
<dbReference type="NCBIfam" id="NF033788">
    <property type="entry name" value="HTH_metalloreg"/>
    <property type="match status" value="1"/>
</dbReference>
<dbReference type="InterPro" id="IPR036388">
    <property type="entry name" value="WH-like_DNA-bd_sf"/>
</dbReference>
<dbReference type="RefSeq" id="WP_171475814.1">
    <property type="nucleotide sequence ID" value="NZ_CP053452.2"/>
</dbReference>
<dbReference type="SMART" id="SM00418">
    <property type="entry name" value="HTH_ARSR"/>
    <property type="match status" value="1"/>
</dbReference>
<evidence type="ECO:0000259" key="4">
    <source>
        <dbReference type="PROSITE" id="PS50987"/>
    </source>
</evidence>
<organism evidence="5 6">
    <name type="scientific">Frigoriglobus tundricola</name>
    <dbReference type="NCBI Taxonomy" id="2774151"/>
    <lineage>
        <taxon>Bacteria</taxon>
        <taxon>Pseudomonadati</taxon>
        <taxon>Planctomycetota</taxon>
        <taxon>Planctomycetia</taxon>
        <taxon>Gemmatales</taxon>
        <taxon>Gemmataceae</taxon>
        <taxon>Frigoriglobus</taxon>
    </lineage>
</organism>
<protein>
    <submittedName>
        <fullName evidence="5">Transcriptional regulator, ArsR family</fullName>
    </submittedName>
</protein>
<dbReference type="PROSITE" id="PS50987">
    <property type="entry name" value="HTH_ARSR_2"/>
    <property type="match status" value="1"/>
</dbReference>
<dbReference type="CDD" id="cd00090">
    <property type="entry name" value="HTH_ARSR"/>
    <property type="match status" value="1"/>
</dbReference>
<name>A0A6M5Z6K2_9BACT</name>
<sequence>MNRPKRPVGDCCEQPPLKDRPLMSPIQAGGLAAVFKVLANDTRLRLLHALVRADELCVTDLAASLGMKAQAVSNQLQRLSDLGILASRRDGNSIHYWLVDRCVQGLLEQGWCLMEEAGDRTPLTERAAQCCGDGTDA</sequence>
<keyword evidence="3" id="KW-0804">Transcription</keyword>
<dbReference type="Proteomes" id="UP000503447">
    <property type="component" value="Chromosome"/>
</dbReference>
<dbReference type="KEGG" id="ftj:FTUN_8861"/>
<dbReference type="PANTHER" id="PTHR43132:SF6">
    <property type="entry name" value="HTH-TYPE TRANSCRIPTIONAL REPRESSOR CZRA"/>
    <property type="match status" value="1"/>
</dbReference>
<feature type="domain" description="HTH arsR-type" evidence="4">
    <location>
        <begin position="23"/>
        <end position="118"/>
    </location>
</feature>
<dbReference type="EMBL" id="CP053452">
    <property type="protein sequence ID" value="QJX01222.1"/>
    <property type="molecule type" value="Genomic_DNA"/>
</dbReference>
<dbReference type="GO" id="GO:0003677">
    <property type="term" value="F:DNA binding"/>
    <property type="evidence" value="ECO:0007669"/>
    <property type="project" value="UniProtKB-KW"/>
</dbReference>
<reference evidence="6" key="1">
    <citation type="submission" date="2020-05" db="EMBL/GenBank/DDBJ databases">
        <title>Frigoriglobus tundricola gen. nov., sp. nov., a psychrotolerant cellulolytic planctomycete of the family Gemmataceae with two divergent copies of 16S rRNA gene.</title>
        <authorList>
            <person name="Kulichevskaya I.S."/>
            <person name="Ivanova A.A."/>
            <person name="Naumoff D.G."/>
            <person name="Beletsky A.V."/>
            <person name="Rijpstra W.I.C."/>
            <person name="Sinninghe Damste J.S."/>
            <person name="Mardanov A.V."/>
            <person name="Ravin N.V."/>
            <person name="Dedysh S.N."/>
        </authorList>
    </citation>
    <scope>NUCLEOTIDE SEQUENCE [LARGE SCALE GENOMIC DNA]</scope>
    <source>
        <strain evidence="6">PL17</strain>
    </source>
</reference>
<dbReference type="SUPFAM" id="SSF46785">
    <property type="entry name" value="Winged helix' DNA-binding domain"/>
    <property type="match status" value="1"/>
</dbReference>
<dbReference type="AlphaFoldDB" id="A0A6M5Z6K2"/>
<dbReference type="InterPro" id="IPR001845">
    <property type="entry name" value="HTH_ArsR_DNA-bd_dom"/>
</dbReference>
<gene>
    <name evidence="5" type="ORF">FTUN_8861</name>
</gene>
<keyword evidence="1" id="KW-0805">Transcription regulation</keyword>
<dbReference type="Gene3D" id="1.10.10.10">
    <property type="entry name" value="Winged helix-like DNA-binding domain superfamily/Winged helix DNA-binding domain"/>
    <property type="match status" value="1"/>
</dbReference>
<dbReference type="PANTHER" id="PTHR43132">
    <property type="entry name" value="ARSENICAL RESISTANCE OPERON REPRESSOR ARSR-RELATED"/>
    <property type="match status" value="1"/>
</dbReference>
<evidence type="ECO:0000256" key="2">
    <source>
        <dbReference type="ARBA" id="ARBA00023125"/>
    </source>
</evidence>
<keyword evidence="6" id="KW-1185">Reference proteome</keyword>
<keyword evidence="2" id="KW-0238">DNA-binding</keyword>
<evidence type="ECO:0000256" key="1">
    <source>
        <dbReference type="ARBA" id="ARBA00023015"/>
    </source>
</evidence>
<evidence type="ECO:0000256" key="3">
    <source>
        <dbReference type="ARBA" id="ARBA00023163"/>
    </source>
</evidence>
<dbReference type="InterPro" id="IPR036390">
    <property type="entry name" value="WH_DNA-bd_sf"/>
</dbReference>
<dbReference type="Pfam" id="PF01022">
    <property type="entry name" value="HTH_5"/>
    <property type="match status" value="1"/>
</dbReference>
<dbReference type="PRINTS" id="PR00778">
    <property type="entry name" value="HTHARSR"/>
</dbReference>
<evidence type="ECO:0000313" key="5">
    <source>
        <dbReference type="EMBL" id="QJX01222.1"/>
    </source>
</evidence>
<accession>A0A6M5Z6K2</accession>